<dbReference type="GO" id="GO:0005524">
    <property type="term" value="F:ATP binding"/>
    <property type="evidence" value="ECO:0007669"/>
    <property type="project" value="UniProtKB-KW"/>
</dbReference>
<dbReference type="InterPro" id="IPR014818">
    <property type="entry name" value="Phage/plasmid_primase_P4_C"/>
</dbReference>
<dbReference type="Pfam" id="PF08706">
    <property type="entry name" value="D5_N"/>
    <property type="match status" value="1"/>
</dbReference>
<organism evidence="5 6">
    <name type="scientific">Marine Group I thaumarchaeote SCGC AAA799-B03</name>
    <dbReference type="NCBI Taxonomy" id="1502289"/>
    <lineage>
        <taxon>Archaea</taxon>
        <taxon>Nitrososphaerota</taxon>
        <taxon>Marine Group I</taxon>
    </lineage>
</organism>
<evidence type="ECO:0000259" key="4">
    <source>
        <dbReference type="PROSITE" id="PS51206"/>
    </source>
</evidence>
<dbReference type="AlphaFoldDB" id="A0A087S6K9"/>
<dbReference type="Gene3D" id="3.40.50.300">
    <property type="entry name" value="P-loop containing nucleotide triphosphate hydrolases"/>
    <property type="match status" value="1"/>
</dbReference>
<name>A0A087S6K9_9ARCH</name>
<evidence type="ECO:0000256" key="2">
    <source>
        <dbReference type="ARBA" id="ARBA00022801"/>
    </source>
</evidence>
<keyword evidence="2" id="KW-0378">Hydrolase</keyword>
<proteinExistence type="predicted"/>
<reference evidence="5 6" key="1">
    <citation type="submission" date="2014-06" db="EMBL/GenBank/DDBJ databases">
        <authorList>
            <person name="Ngugi D.K."/>
            <person name="Blom J."/>
            <person name="Alam I."/>
            <person name="Rashid M."/>
            <person name="Baalawi W."/>
            <person name="Zhang G."/>
            <person name="Hikmawan T."/>
            <person name="Guan Y."/>
            <person name="Antunes A."/>
            <person name="Siam R."/>
            <person name="El-Dorry H."/>
            <person name="Bajic V."/>
            <person name="Stingl U."/>
        </authorList>
    </citation>
    <scope>NUCLEOTIDE SEQUENCE [LARGE SCALE GENOMIC DNA]</scope>
    <source>
        <strain evidence="5">SCGC AAA799-B03</strain>
    </source>
</reference>
<dbReference type="EMBL" id="JOTA01000026">
    <property type="protein sequence ID" value="KFM21363.1"/>
    <property type="molecule type" value="Genomic_DNA"/>
</dbReference>
<dbReference type="InterPro" id="IPR014015">
    <property type="entry name" value="Helicase_SF3_DNA-vir"/>
</dbReference>
<dbReference type="SUPFAM" id="SSF52540">
    <property type="entry name" value="P-loop containing nucleoside triphosphate hydrolases"/>
    <property type="match status" value="1"/>
</dbReference>
<dbReference type="PANTHER" id="PTHR35372:SF2">
    <property type="entry name" value="SF3 HELICASE DOMAIN-CONTAINING PROTEIN"/>
    <property type="match status" value="1"/>
</dbReference>
<dbReference type="InterPro" id="IPR006500">
    <property type="entry name" value="Helicase_put_C_phage/plasmid"/>
</dbReference>
<evidence type="ECO:0000313" key="6">
    <source>
        <dbReference type="Proteomes" id="UP000029384"/>
    </source>
</evidence>
<dbReference type="NCBIfam" id="TIGR01613">
    <property type="entry name" value="primase_Cterm"/>
    <property type="match status" value="1"/>
</dbReference>
<dbReference type="SMART" id="SM00885">
    <property type="entry name" value="D5_N"/>
    <property type="match status" value="1"/>
</dbReference>
<dbReference type="Pfam" id="PF19263">
    <property type="entry name" value="DUF5906"/>
    <property type="match status" value="1"/>
</dbReference>
<keyword evidence="1" id="KW-0547">Nucleotide-binding</keyword>
<dbReference type="GO" id="GO:0016787">
    <property type="term" value="F:hydrolase activity"/>
    <property type="evidence" value="ECO:0007669"/>
    <property type="project" value="UniProtKB-KW"/>
</dbReference>
<accession>A0A087S6K9</accession>
<evidence type="ECO:0000256" key="1">
    <source>
        <dbReference type="ARBA" id="ARBA00022741"/>
    </source>
</evidence>
<keyword evidence="3" id="KW-0067">ATP-binding</keyword>
<comment type="caution">
    <text evidence="5">The sequence shown here is derived from an EMBL/GenBank/DDBJ whole genome shotgun (WGS) entry which is preliminary data.</text>
</comment>
<gene>
    <name evidence="5" type="ORF">AAA799B03_01095</name>
</gene>
<dbReference type="InterPro" id="IPR027417">
    <property type="entry name" value="P-loop_NTPase"/>
</dbReference>
<dbReference type="InterPro" id="IPR051620">
    <property type="entry name" value="ORF904-like_C"/>
</dbReference>
<evidence type="ECO:0000313" key="5">
    <source>
        <dbReference type="EMBL" id="KFM21363.1"/>
    </source>
</evidence>
<sequence length="743" mass="84371">MISNNSSPNEDVDFWYDEIGVNPIPAITTNKQKVDENGKTKPIHPFGILKYYWNGKHYNLRDDDMPRELFEYFKSNNLYEKGIAIAGGLIHRGKHKGKYLILIDADNQKGIDTVFPNGLESLKTKTLVEQHKDRLDKLHAYYIASRPITSIPATNKPDGIQFEVKSHSNKGVHFVSPSFHKDGERYEIVSKCKIPLVIPDGDIDKFGKHLLELTGTTGETKTVKEIHENKTIKTKGDGGGLDLLRVLDSWYAKNPDLTKPMLTVMAQEFTKEHHDPVCSEEKIEGLVKQAMGFAGKKEDNSDFQNINYEDKKKKEIDIYEIADKLMSEYTFITLEKSKEILFYKDGIYQDDGENIISKRTRKIEDGIKLNHINEIKGIIRDETGYIPHDEFDKEEYKMNLKNKTINLKTGKVSDHSPDYLSRVKIPVFYNAEAKCPRFEKFLSDSLDGDEQKIRTVLEMMALCLIKDNSLVQKAFMNTGKGSNGKSVLFCILTALLGKTNVSAKTIHDFEKNRFASSSLEGKLANICADVGNKGISSTESLKKLIGGDPVDCERKFMDGYTFTPYTTLIFSANDIPEVSDESDGFARRFELIEWEKSFYGKDRDNSVKTIRKDPGEISGLFNKLMPICTELLQNHALRYESTVEDAKQKWLKKSDSTQRFLNEKCSINPEYWCPIAEIYGNYTKFAKELGMTPLNDRKFNAKLESQTLSRTVKRVDGGSMKVWKGITLASKLAKKSGNSTFAS</sequence>
<dbReference type="InterPro" id="IPR045455">
    <property type="entry name" value="NrS-1_pol-like_helicase"/>
</dbReference>
<dbReference type="PROSITE" id="PS51206">
    <property type="entry name" value="SF3_HELICASE_1"/>
    <property type="match status" value="1"/>
</dbReference>
<feature type="domain" description="SF3 helicase" evidence="4">
    <location>
        <begin position="451"/>
        <end position="607"/>
    </location>
</feature>
<dbReference type="Proteomes" id="UP000029384">
    <property type="component" value="Unassembled WGS sequence"/>
</dbReference>
<protein>
    <submittedName>
        <fullName evidence="5">Phage-plasmid primase P4 family protein</fullName>
    </submittedName>
</protein>
<evidence type="ECO:0000256" key="3">
    <source>
        <dbReference type="ARBA" id="ARBA00022840"/>
    </source>
</evidence>
<dbReference type="PANTHER" id="PTHR35372">
    <property type="entry name" value="ATP BINDING PROTEIN-RELATED"/>
    <property type="match status" value="1"/>
</dbReference>
<keyword evidence="6" id="KW-1185">Reference proteome</keyword>